<accession>A0A803NSI2</accession>
<reference evidence="1" key="2">
    <citation type="submission" date="2021-03" db="UniProtKB">
        <authorList>
            <consortium name="EnsemblPlants"/>
        </authorList>
    </citation>
    <scope>IDENTIFICATION</scope>
</reference>
<proteinExistence type="predicted"/>
<name>A0A803NSI2_CANSA</name>
<sequence length="176" mass="19776">MVTWDIEVQEIEDQGEVHPVGPSDAKAEEEGDGIQWLSGTTNKEVSKIVGFIKDYNFVKGMDADHLSFHHIPSNFRPCFTLGLRSRFQKILQLSKSAGTFPSWPLQPIVLRAPNNKKTFKASQVPIERSIKIRDGLEEVARPTVQVTGKWKDVTMEDDGDFFDEDAPSFLVRGCSP</sequence>
<evidence type="ECO:0000313" key="1">
    <source>
        <dbReference type="EnsemblPlants" id="cds.evm.model.02.1160"/>
    </source>
</evidence>
<protein>
    <submittedName>
        <fullName evidence="1">Uncharacterized protein</fullName>
    </submittedName>
</protein>
<organism evidence="1 2">
    <name type="scientific">Cannabis sativa</name>
    <name type="common">Hemp</name>
    <name type="synonym">Marijuana</name>
    <dbReference type="NCBI Taxonomy" id="3483"/>
    <lineage>
        <taxon>Eukaryota</taxon>
        <taxon>Viridiplantae</taxon>
        <taxon>Streptophyta</taxon>
        <taxon>Embryophyta</taxon>
        <taxon>Tracheophyta</taxon>
        <taxon>Spermatophyta</taxon>
        <taxon>Magnoliopsida</taxon>
        <taxon>eudicotyledons</taxon>
        <taxon>Gunneridae</taxon>
        <taxon>Pentapetalae</taxon>
        <taxon>rosids</taxon>
        <taxon>fabids</taxon>
        <taxon>Rosales</taxon>
        <taxon>Cannabaceae</taxon>
        <taxon>Cannabis</taxon>
    </lineage>
</organism>
<dbReference type="AlphaFoldDB" id="A0A803NSI2"/>
<keyword evidence="2" id="KW-1185">Reference proteome</keyword>
<evidence type="ECO:0000313" key="2">
    <source>
        <dbReference type="Proteomes" id="UP000596661"/>
    </source>
</evidence>
<reference evidence="1" key="1">
    <citation type="submission" date="2018-11" db="EMBL/GenBank/DDBJ databases">
        <authorList>
            <person name="Grassa J C."/>
        </authorList>
    </citation>
    <scope>NUCLEOTIDE SEQUENCE [LARGE SCALE GENOMIC DNA]</scope>
</reference>
<dbReference type="Gramene" id="evm.model.02.1160">
    <property type="protein sequence ID" value="cds.evm.model.02.1160"/>
    <property type="gene ID" value="evm.TU.02.1160"/>
</dbReference>
<dbReference type="EMBL" id="UZAU01000163">
    <property type="status" value="NOT_ANNOTATED_CDS"/>
    <property type="molecule type" value="Genomic_DNA"/>
</dbReference>
<dbReference type="EnsemblPlants" id="evm.model.02.1160">
    <property type="protein sequence ID" value="cds.evm.model.02.1160"/>
    <property type="gene ID" value="evm.TU.02.1160"/>
</dbReference>
<dbReference type="Proteomes" id="UP000596661">
    <property type="component" value="Chromosome 2"/>
</dbReference>